<keyword evidence="2" id="KW-0560">Oxidoreductase</keyword>
<dbReference type="PROSITE" id="PS51725">
    <property type="entry name" value="ABM"/>
    <property type="match status" value="1"/>
</dbReference>
<feature type="domain" description="ABM" evidence="1">
    <location>
        <begin position="5"/>
        <end position="93"/>
    </location>
</feature>
<proteinExistence type="predicted"/>
<accession>A0A7Z1GVI5</accession>
<evidence type="ECO:0000313" key="3">
    <source>
        <dbReference type="Proteomes" id="UP000221580"/>
    </source>
</evidence>
<keyword evidence="2" id="KW-0503">Monooxygenase</keyword>
<dbReference type="SUPFAM" id="SSF54909">
    <property type="entry name" value="Dimeric alpha+beta barrel"/>
    <property type="match status" value="1"/>
</dbReference>
<evidence type="ECO:0000313" key="2">
    <source>
        <dbReference type="EMBL" id="PFG71313.1"/>
    </source>
</evidence>
<dbReference type="InterPro" id="IPR011008">
    <property type="entry name" value="Dimeric_a/b-barrel"/>
</dbReference>
<sequence>MPDRAFNTVHVRAAAGRSRELGERLRQIAELVRATPGCLDYAVQRSPVDPDLWTVNGCWAGAEPLNAHFGLPALQGFIELASANLASRLAFDH</sequence>
<dbReference type="RefSeq" id="WP_092356842.1">
    <property type="nucleotide sequence ID" value="NZ_PDJN01000001.1"/>
</dbReference>
<dbReference type="EMBL" id="PDJN01000001">
    <property type="protein sequence ID" value="PFG71313.1"/>
    <property type="molecule type" value="Genomic_DNA"/>
</dbReference>
<dbReference type="Proteomes" id="UP000221580">
    <property type="component" value="Unassembled WGS sequence"/>
</dbReference>
<dbReference type="Gene3D" id="3.30.70.100">
    <property type="match status" value="1"/>
</dbReference>
<dbReference type="AlphaFoldDB" id="A0A7Z1GVI5"/>
<dbReference type="GO" id="GO:0004497">
    <property type="term" value="F:monooxygenase activity"/>
    <property type="evidence" value="ECO:0007669"/>
    <property type="project" value="UniProtKB-KW"/>
</dbReference>
<comment type="caution">
    <text evidence="2">The sequence shown here is derived from an EMBL/GenBank/DDBJ whole genome shotgun (WGS) entry which is preliminary data.</text>
</comment>
<reference evidence="2 3" key="2">
    <citation type="submission" date="2017-10" db="EMBL/GenBank/DDBJ databases">
        <title>Bacterial endophytes that colonize and modify switchgrass growth.</title>
        <authorList>
            <person name="Debolt S."/>
        </authorList>
    </citation>
    <scope>NUCLEOTIDE SEQUENCE [LARGE SCALE GENOMIC DNA]</scope>
    <source>
        <strain evidence="2 3">A2-S9</strain>
    </source>
</reference>
<protein>
    <submittedName>
        <fullName evidence="2">Quinol monooxygenase YgiN</fullName>
    </submittedName>
</protein>
<name>A0A7Z1GVI5_9PSED</name>
<gene>
    <name evidence="2" type="ORF">DM05_1668</name>
</gene>
<evidence type="ECO:0000259" key="1">
    <source>
        <dbReference type="PROSITE" id="PS51725"/>
    </source>
</evidence>
<dbReference type="Pfam" id="PF03992">
    <property type="entry name" value="ABM"/>
    <property type="match status" value="1"/>
</dbReference>
<dbReference type="InterPro" id="IPR007138">
    <property type="entry name" value="ABM_dom"/>
</dbReference>
<reference evidence="2 3" key="1">
    <citation type="submission" date="2017-09" db="EMBL/GenBank/DDBJ databases">
        <authorList>
            <person name="DeBolt S."/>
            <person name="Huntemann M."/>
            <person name="Clum A."/>
            <person name="Pillay M."/>
            <person name="Palaniappan K."/>
            <person name="Varghese N."/>
            <person name="Mikhailova N."/>
            <person name="Stamatis D."/>
            <person name="Reddy T."/>
            <person name="Daum C."/>
            <person name="Shapiro N."/>
            <person name="Ivanova N."/>
            <person name="Kyrpides N."/>
            <person name="Woyke T."/>
        </authorList>
    </citation>
    <scope>NUCLEOTIDE SEQUENCE [LARGE SCALE GENOMIC DNA]</scope>
    <source>
        <strain evidence="2 3">A2-S9</strain>
    </source>
</reference>
<organism evidence="2 3">
    <name type="scientific">Pseudomonas poae</name>
    <dbReference type="NCBI Taxonomy" id="200451"/>
    <lineage>
        <taxon>Bacteria</taxon>
        <taxon>Pseudomonadati</taxon>
        <taxon>Pseudomonadota</taxon>
        <taxon>Gammaproteobacteria</taxon>
        <taxon>Pseudomonadales</taxon>
        <taxon>Pseudomonadaceae</taxon>
        <taxon>Pseudomonas</taxon>
    </lineage>
</organism>